<sequence length="104" mass="10388">MNVWIAIGATALGCYAAKLLGLSVPQGMLERPVVKRLVTLLPVALLAALTAQQTFSDGGTLLLDAKAAGLGAAAVALLLRAPFLVVVAAAVLVTAAVRALVQGG</sequence>
<feature type="transmembrane region" description="Helical" evidence="1">
    <location>
        <begin position="6"/>
        <end position="25"/>
    </location>
</feature>
<dbReference type="EMBL" id="LJGW01000104">
    <property type="protein sequence ID" value="OEV13054.1"/>
    <property type="molecule type" value="Genomic_DNA"/>
</dbReference>
<comment type="caution">
    <text evidence="2">The sequence shown here is derived from an EMBL/GenBank/DDBJ whole genome shotgun (WGS) entry which is preliminary data.</text>
</comment>
<keyword evidence="1" id="KW-0812">Transmembrane</keyword>
<dbReference type="Pfam" id="PF05437">
    <property type="entry name" value="AzlD"/>
    <property type="match status" value="1"/>
</dbReference>
<feature type="transmembrane region" description="Helical" evidence="1">
    <location>
        <begin position="37"/>
        <end position="55"/>
    </location>
</feature>
<name>A0A1E7LA73_9ACTN</name>
<keyword evidence="3" id="KW-1185">Reference proteome</keyword>
<evidence type="ECO:0000313" key="3">
    <source>
        <dbReference type="Proteomes" id="UP000176005"/>
    </source>
</evidence>
<dbReference type="PATRIC" id="fig|518642.10.peg.7276"/>
<proteinExistence type="predicted"/>
<protein>
    <submittedName>
        <fullName evidence="2">Branched-chain amino acid transporter AzlD</fullName>
    </submittedName>
</protein>
<dbReference type="RefSeq" id="WP_070015461.1">
    <property type="nucleotide sequence ID" value="NZ_LJGW01000104.1"/>
</dbReference>
<reference evidence="2 3" key="1">
    <citation type="journal article" date="2016" name="Front. Microbiol.">
        <title>Comparative Genomics Analysis of Streptomyces Species Reveals Their Adaptation to the Marine Environment and Their Diversity at the Genomic Level.</title>
        <authorList>
            <person name="Tian X."/>
            <person name="Zhang Z."/>
            <person name="Yang T."/>
            <person name="Chen M."/>
            <person name="Li J."/>
            <person name="Chen F."/>
            <person name="Yang J."/>
            <person name="Li W."/>
            <person name="Zhang B."/>
            <person name="Zhang Z."/>
            <person name="Wu J."/>
            <person name="Zhang C."/>
            <person name="Long L."/>
            <person name="Xiao J."/>
        </authorList>
    </citation>
    <scope>NUCLEOTIDE SEQUENCE [LARGE SCALE GENOMIC DNA]</scope>
    <source>
        <strain evidence="2 3">SCSIO 10429</strain>
    </source>
</reference>
<evidence type="ECO:0000256" key="1">
    <source>
        <dbReference type="SAM" id="Phobius"/>
    </source>
</evidence>
<gene>
    <name evidence="2" type="ORF">AN218_05450</name>
</gene>
<dbReference type="Proteomes" id="UP000176005">
    <property type="component" value="Unassembled WGS sequence"/>
</dbReference>
<keyword evidence="1" id="KW-1133">Transmembrane helix</keyword>
<dbReference type="AlphaFoldDB" id="A0A1E7LA73"/>
<evidence type="ECO:0000313" key="2">
    <source>
        <dbReference type="EMBL" id="OEV13054.1"/>
    </source>
</evidence>
<accession>A0A1E7LA73</accession>
<keyword evidence="1" id="KW-0472">Membrane</keyword>
<dbReference type="InterPro" id="IPR008407">
    <property type="entry name" value="Brnchd-chn_aa_trnsp_AzlD"/>
</dbReference>
<feature type="transmembrane region" description="Helical" evidence="1">
    <location>
        <begin position="75"/>
        <end position="101"/>
    </location>
</feature>
<organism evidence="2 3">
    <name type="scientific">Streptomyces nanshensis</name>
    <dbReference type="NCBI Taxonomy" id="518642"/>
    <lineage>
        <taxon>Bacteria</taxon>
        <taxon>Bacillati</taxon>
        <taxon>Actinomycetota</taxon>
        <taxon>Actinomycetes</taxon>
        <taxon>Kitasatosporales</taxon>
        <taxon>Streptomycetaceae</taxon>
        <taxon>Streptomyces</taxon>
    </lineage>
</organism>